<gene>
    <name evidence="2" type="ORF">Salat_2100100</name>
</gene>
<organism evidence="2 3">
    <name type="scientific">Sesamum alatum</name>
    <dbReference type="NCBI Taxonomy" id="300844"/>
    <lineage>
        <taxon>Eukaryota</taxon>
        <taxon>Viridiplantae</taxon>
        <taxon>Streptophyta</taxon>
        <taxon>Embryophyta</taxon>
        <taxon>Tracheophyta</taxon>
        <taxon>Spermatophyta</taxon>
        <taxon>Magnoliopsida</taxon>
        <taxon>eudicotyledons</taxon>
        <taxon>Gunneridae</taxon>
        <taxon>Pentapetalae</taxon>
        <taxon>asterids</taxon>
        <taxon>lamiids</taxon>
        <taxon>Lamiales</taxon>
        <taxon>Pedaliaceae</taxon>
        <taxon>Sesamum</taxon>
    </lineage>
</organism>
<protein>
    <submittedName>
        <fullName evidence="2">Uncharacterized protein</fullName>
    </submittedName>
</protein>
<name>A0AAE1Y0J7_9LAMI</name>
<evidence type="ECO:0000256" key="1">
    <source>
        <dbReference type="SAM" id="MobiDB-lite"/>
    </source>
</evidence>
<reference evidence="2" key="2">
    <citation type="journal article" date="2024" name="Plant">
        <title>Genomic evolution and insights into agronomic trait innovations of Sesamum species.</title>
        <authorList>
            <person name="Miao H."/>
            <person name="Wang L."/>
            <person name="Qu L."/>
            <person name="Liu H."/>
            <person name="Sun Y."/>
            <person name="Le M."/>
            <person name="Wang Q."/>
            <person name="Wei S."/>
            <person name="Zheng Y."/>
            <person name="Lin W."/>
            <person name="Duan Y."/>
            <person name="Cao H."/>
            <person name="Xiong S."/>
            <person name="Wang X."/>
            <person name="Wei L."/>
            <person name="Li C."/>
            <person name="Ma Q."/>
            <person name="Ju M."/>
            <person name="Zhao R."/>
            <person name="Li G."/>
            <person name="Mu C."/>
            <person name="Tian Q."/>
            <person name="Mei H."/>
            <person name="Zhang T."/>
            <person name="Gao T."/>
            <person name="Zhang H."/>
        </authorList>
    </citation>
    <scope>NUCLEOTIDE SEQUENCE</scope>
    <source>
        <strain evidence="2">3651</strain>
    </source>
</reference>
<dbReference type="Proteomes" id="UP001293254">
    <property type="component" value="Unassembled WGS sequence"/>
</dbReference>
<evidence type="ECO:0000313" key="3">
    <source>
        <dbReference type="Proteomes" id="UP001293254"/>
    </source>
</evidence>
<feature type="region of interest" description="Disordered" evidence="1">
    <location>
        <begin position="23"/>
        <end position="67"/>
    </location>
</feature>
<evidence type="ECO:0000313" key="2">
    <source>
        <dbReference type="EMBL" id="KAK4421495.1"/>
    </source>
</evidence>
<reference evidence="2" key="1">
    <citation type="submission" date="2020-06" db="EMBL/GenBank/DDBJ databases">
        <authorList>
            <person name="Li T."/>
            <person name="Hu X."/>
            <person name="Zhang T."/>
            <person name="Song X."/>
            <person name="Zhang H."/>
            <person name="Dai N."/>
            <person name="Sheng W."/>
            <person name="Hou X."/>
            <person name="Wei L."/>
        </authorList>
    </citation>
    <scope>NUCLEOTIDE SEQUENCE</scope>
    <source>
        <strain evidence="2">3651</strain>
        <tissue evidence="2">Leaf</tissue>
    </source>
</reference>
<accession>A0AAE1Y0J7</accession>
<sequence>MTTTAGMRTSRNADHALYSSLLSLRDGTTRTSRNPSPPCSPEGARRRCPPQGTHPATMDKYNEDGENPLTTVDKSIFNFVACRENNIVSLPAMDRIAMVDESNFAGFYTHLVHILDFDISLHL</sequence>
<dbReference type="EMBL" id="JACGWO010000008">
    <property type="protein sequence ID" value="KAK4421495.1"/>
    <property type="molecule type" value="Genomic_DNA"/>
</dbReference>
<proteinExistence type="predicted"/>
<dbReference type="AlphaFoldDB" id="A0AAE1Y0J7"/>
<comment type="caution">
    <text evidence="2">The sequence shown here is derived from an EMBL/GenBank/DDBJ whole genome shotgun (WGS) entry which is preliminary data.</text>
</comment>
<keyword evidence="3" id="KW-1185">Reference proteome</keyword>